<keyword evidence="2" id="KW-0677">Repeat</keyword>
<feature type="compositionally biased region" description="Basic residues" evidence="5">
    <location>
        <begin position="270"/>
        <end position="279"/>
    </location>
</feature>
<feature type="repeat" description="Filamin" evidence="4">
    <location>
        <begin position="762"/>
        <end position="857"/>
    </location>
</feature>
<dbReference type="PROSITE" id="PS50021">
    <property type="entry name" value="CH"/>
    <property type="match status" value="2"/>
</dbReference>
<accession>A0A922LA37</accession>
<evidence type="ECO:0000313" key="8">
    <source>
        <dbReference type="Proteomes" id="UP000790347"/>
    </source>
</evidence>
<reference evidence="7" key="1">
    <citation type="submission" date="2013-05" db="EMBL/GenBank/DDBJ databases">
        <authorList>
            <person name="Yim A.K.Y."/>
            <person name="Chan T.F."/>
            <person name="Ji K.M."/>
            <person name="Liu X.Y."/>
            <person name="Zhou J.W."/>
            <person name="Li R.Q."/>
            <person name="Yang K.Y."/>
            <person name="Li J."/>
            <person name="Li M."/>
            <person name="Law P.T.W."/>
            <person name="Wu Y.L."/>
            <person name="Cai Z.L."/>
            <person name="Qin H."/>
            <person name="Bao Y."/>
            <person name="Leung R.K.K."/>
            <person name="Ng P.K.S."/>
            <person name="Zou J."/>
            <person name="Zhong X.J."/>
            <person name="Ran P.X."/>
            <person name="Zhong N.S."/>
            <person name="Liu Z.G."/>
            <person name="Tsui S.K.W."/>
        </authorList>
    </citation>
    <scope>NUCLEOTIDE SEQUENCE</scope>
    <source>
        <strain evidence="7">Derf</strain>
        <tissue evidence="7">Whole organism</tissue>
    </source>
</reference>
<keyword evidence="8" id="KW-1185">Reference proteome</keyword>
<dbReference type="PANTHER" id="PTHR38537:SF8">
    <property type="entry name" value="FILAMIN-A"/>
    <property type="match status" value="1"/>
</dbReference>
<dbReference type="SUPFAM" id="SSF81296">
    <property type="entry name" value="E set domains"/>
    <property type="match status" value="13"/>
</dbReference>
<feature type="domain" description="Calponin-homology (CH)" evidence="6">
    <location>
        <begin position="34"/>
        <end position="140"/>
    </location>
</feature>
<comment type="similarity">
    <text evidence="1">Belongs to the filamin family.</text>
</comment>
<evidence type="ECO:0000256" key="2">
    <source>
        <dbReference type="ARBA" id="ARBA00022737"/>
    </source>
</evidence>
<keyword evidence="3" id="KW-0009">Actin-binding</keyword>
<feature type="repeat" description="Filamin" evidence="4">
    <location>
        <begin position="858"/>
        <end position="971"/>
    </location>
</feature>
<feature type="repeat" description="Filamin" evidence="4">
    <location>
        <begin position="1309"/>
        <end position="1407"/>
    </location>
</feature>
<dbReference type="SUPFAM" id="SSF47576">
    <property type="entry name" value="Calponin-homology domain, CH-domain"/>
    <property type="match status" value="1"/>
</dbReference>
<evidence type="ECO:0000256" key="1">
    <source>
        <dbReference type="ARBA" id="ARBA00009238"/>
    </source>
</evidence>
<comment type="caution">
    <text evidence="7">The sequence shown here is derived from an EMBL/GenBank/DDBJ whole genome shotgun (WGS) entry which is preliminary data.</text>
</comment>
<dbReference type="GO" id="GO:0051015">
    <property type="term" value="F:actin filament binding"/>
    <property type="evidence" value="ECO:0007669"/>
    <property type="project" value="InterPro"/>
</dbReference>
<organism evidence="7 8">
    <name type="scientific">Dermatophagoides farinae</name>
    <name type="common">American house dust mite</name>
    <dbReference type="NCBI Taxonomy" id="6954"/>
    <lineage>
        <taxon>Eukaryota</taxon>
        <taxon>Metazoa</taxon>
        <taxon>Ecdysozoa</taxon>
        <taxon>Arthropoda</taxon>
        <taxon>Chelicerata</taxon>
        <taxon>Arachnida</taxon>
        <taxon>Acari</taxon>
        <taxon>Acariformes</taxon>
        <taxon>Sarcoptiformes</taxon>
        <taxon>Astigmata</taxon>
        <taxon>Psoroptidia</taxon>
        <taxon>Analgoidea</taxon>
        <taxon>Pyroglyphidae</taxon>
        <taxon>Dermatophagoidinae</taxon>
        <taxon>Dermatophagoides</taxon>
    </lineage>
</organism>
<dbReference type="CDD" id="cd21311">
    <property type="entry name" value="CH_dFLNA-like_rpt1"/>
    <property type="match status" value="1"/>
</dbReference>
<dbReference type="InterPro" id="IPR013783">
    <property type="entry name" value="Ig-like_fold"/>
</dbReference>
<dbReference type="Gene3D" id="1.10.418.10">
    <property type="entry name" value="Calponin-like domain"/>
    <property type="match status" value="2"/>
</dbReference>
<proteinExistence type="inferred from homology"/>
<feature type="region of interest" description="Disordered" evidence="5">
    <location>
        <begin position="264"/>
        <end position="284"/>
    </location>
</feature>
<dbReference type="Gene3D" id="2.60.40.10">
    <property type="entry name" value="Immunoglobulins"/>
    <property type="match status" value="13"/>
</dbReference>
<gene>
    <name evidence="7" type="ORF">DERF_004455</name>
</gene>
<dbReference type="InterPro" id="IPR001298">
    <property type="entry name" value="Filamin/ABP280_rpt"/>
</dbReference>
<feature type="repeat" description="Filamin" evidence="4">
    <location>
        <begin position="471"/>
        <end position="568"/>
    </location>
</feature>
<feature type="region of interest" description="Disordered" evidence="5">
    <location>
        <begin position="1"/>
        <end position="23"/>
    </location>
</feature>
<dbReference type="SMART" id="SM00557">
    <property type="entry name" value="IG_FLMN"/>
    <property type="match status" value="13"/>
</dbReference>
<dbReference type="FunFam" id="2.60.40.10:FF:000140">
    <property type="entry name" value="FiLamiN (Actin binding protein) homolog"/>
    <property type="match status" value="1"/>
</dbReference>
<evidence type="ECO:0000256" key="3">
    <source>
        <dbReference type="ARBA" id="ARBA00023203"/>
    </source>
</evidence>
<feature type="repeat" description="Filamin" evidence="4">
    <location>
        <begin position="1408"/>
        <end position="1500"/>
    </location>
</feature>
<sequence>MVKPLADEKKRTGKPDEDEDRMTKDLAEDAVWKKMQHNTFTRWANEHLRTVNKHIADITTDFSDGIRLIALVEVLSGKRLPNYNKRPKVRAQKIENVNIALQFLKNDEKIRIVNIDSIDVVDGKVKLICGVMWTLILHYSISMPMWEGEDESMYKEKGGPSPKQRLLAWIQNKVPDVPINNFTSDWNNGVALGALVDACAPGLCPDWDKWKPNESLKNVQKAMSTAEEFLGVAPLVTAEEMVNPKVDELSMMTFLSQFPNAKLKENAPTKPRHNPKRVRCYGPGIQKTGVTNGAKTNFTVETFSAGDGEVQVFLEDPKGKQTPVDVKFNDDEAKTYTCTYTPKMEGKHKVIVKYSGTEVPKSPFEVEVKGNPGDPSKVKCEGPGLKPKGPQVGKQTYFDVDTNGAGIGQVEVVITDPNGKTNSVPMRLRQDGEDEKKYRCEYVPQLQGPHQVAVNFAGKPVPQSPFKTTVAPPCDPRKVRAFGRGLQPIGVRVNDIADFRVTTEGAGPGTPKIKVIGPEGKEVKCNILKAKDGFTYNCDYKPLKEGKYVVEVSFGDQEIFQSPFEVQVGPLIDSKVVAYGPGLKGGIVGYPAKFTVDTNGETGTLGFSVEGPSYAKIECNDNGDGSAEVIYHPTAPGEYAVHITVDGEDIPKSPYCPIIVAKTDFKPELVTATGPGLNPKGVVIAQPTEFTVDTRKAGGKNIPMEISVMDNTDYREVETKITDNKDGTYKVKYTPDKLGKHTVQINYGGQAVAKSPYRVEVGGVADPSKIKLYGPGLEKGVKPGKTTHFIVDARSAGSGELIPQIKDEKGNDVPTAVTDHQNGQYTVEYTAPNPGKYKVNATFAGKQIPKLPVDVNVTPAADVSKVKIEGLEPIMMINSMQTFRVLIGPGCRQYDDVSVIIDEPNDYYVSMEQNDDNNIRTTAPRISILPTLTVATGGFIVHFTPKLTGTYQIRVLLNSVNIAGSPYSVEVLPLPILPTITDEDYQLLEQEQQAQQVRAYGPGLGPVCHVNRLGQFVVDLKQVRNSGNTSVACVTRVKVIVEGPSHAAIYCKDNGDRSCSIAYIPTKIGIYYISVLYNMYHLSNSPYRVEVINDEQKFQSIEDMMKSTTIHRKMYHYQQQPQRSKSFNASIQRRNQYSSCINSFTVNAQGTEKSGDGKISCTIRSPTGKKIHNSVDNNNDGTYKVKYILPEEGEYTFDCKYDDSQIPGMPQKVKAQAGFDPKKVKVFGPGIEKGYANQPNEFTVVTAGAGNGGLGIAIEGPSEPKVTCIDNRDGSCTVQYIPDDPGNYNIAVKFGDQQVPGSPFKVPVQGEVDASKVTASGPGVDPNNCRATDSLSFKVNAKKSAKAPLGVEISGDKGPIPDKPVIKDNGDGTYDVTYKPPPEGSPCNVKVTYGGKDIKGSTFKMQVKKKSEPNKVKISGLKEKVPASMPAEFIVDTKEAGIGDLQVGIMNPKDKGIRYWKTDFKDGTYKITYIPEDIGEHKIVVKFDGQEVAPPFKVDVTQTGDASKCKIIDGELKDKCVANQEYSVKVDASQAGPGSLTCKVTRVTSSSESKETVTERIETTPTGGKRLIRETRRETKTQTERETQENIDCKVVRNPDGTYSVNYKVKQPGNYTIEMKYGGQPIPGGVLQFTVD</sequence>
<dbReference type="InterPro" id="IPR036872">
    <property type="entry name" value="CH_dom_sf"/>
</dbReference>
<feature type="repeat" description="Filamin" evidence="4">
    <location>
        <begin position="270"/>
        <end position="368"/>
    </location>
</feature>
<protein>
    <recommendedName>
        <fullName evidence="6">Calponin-homology (CH) domain-containing protein</fullName>
    </recommendedName>
</protein>
<feature type="repeat" description="Filamin" evidence="4">
    <location>
        <begin position="989"/>
        <end position="1091"/>
    </location>
</feature>
<dbReference type="EMBL" id="ASGP02000002">
    <property type="protein sequence ID" value="KAH9520765.1"/>
    <property type="molecule type" value="Genomic_DNA"/>
</dbReference>
<dbReference type="Pfam" id="PF00630">
    <property type="entry name" value="Filamin"/>
    <property type="match status" value="12"/>
</dbReference>
<feature type="repeat" description="Filamin" evidence="4">
    <location>
        <begin position="1116"/>
        <end position="1215"/>
    </location>
</feature>
<dbReference type="GO" id="GO:0030036">
    <property type="term" value="P:actin cytoskeleton organization"/>
    <property type="evidence" value="ECO:0007669"/>
    <property type="project" value="InterPro"/>
</dbReference>
<dbReference type="InterPro" id="IPR014756">
    <property type="entry name" value="Ig_E-set"/>
</dbReference>
<evidence type="ECO:0000256" key="5">
    <source>
        <dbReference type="SAM" id="MobiDB-lite"/>
    </source>
</evidence>
<name>A0A922LA37_DERFA</name>
<feature type="repeat" description="Filamin" evidence="4">
    <location>
        <begin position="1216"/>
        <end position="1308"/>
    </location>
</feature>
<feature type="repeat" description="Filamin" evidence="4">
    <location>
        <begin position="662"/>
        <end position="761"/>
    </location>
</feature>
<dbReference type="Pfam" id="PF00307">
    <property type="entry name" value="CH"/>
    <property type="match status" value="2"/>
</dbReference>
<dbReference type="InterPro" id="IPR044801">
    <property type="entry name" value="Filamin"/>
</dbReference>
<feature type="repeat" description="Filamin" evidence="4">
    <location>
        <begin position="370"/>
        <end position="470"/>
    </location>
</feature>
<evidence type="ECO:0000313" key="7">
    <source>
        <dbReference type="EMBL" id="KAH9520765.1"/>
    </source>
</evidence>
<feature type="repeat" description="Filamin" evidence="4">
    <location>
        <begin position="574"/>
        <end position="659"/>
    </location>
</feature>
<evidence type="ECO:0000256" key="4">
    <source>
        <dbReference type="PROSITE-ProRule" id="PRU00087"/>
    </source>
</evidence>
<dbReference type="PANTHER" id="PTHR38537">
    <property type="entry name" value="JITTERBUG, ISOFORM N"/>
    <property type="match status" value="1"/>
</dbReference>
<dbReference type="FunFam" id="1.10.418.10:FF:000006">
    <property type="entry name" value="Filamin-B isoform A"/>
    <property type="match status" value="1"/>
</dbReference>
<dbReference type="FunFam" id="2.60.40.10:FF:000001">
    <property type="entry name" value="Filamin-C isoform b"/>
    <property type="match status" value="4"/>
</dbReference>
<dbReference type="InterPro" id="IPR017868">
    <property type="entry name" value="Filamin/ABP280_repeat-like"/>
</dbReference>
<evidence type="ECO:0000259" key="6">
    <source>
        <dbReference type="PROSITE" id="PS50021"/>
    </source>
</evidence>
<dbReference type="InterPro" id="IPR001715">
    <property type="entry name" value="CH_dom"/>
</dbReference>
<feature type="repeat" description="Filamin" evidence="4">
    <location>
        <begin position="1501"/>
        <end position="1635"/>
    </location>
</feature>
<dbReference type="PROSITE" id="PS50194">
    <property type="entry name" value="FILAMIN_REPEAT"/>
    <property type="match status" value="13"/>
</dbReference>
<feature type="domain" description="Calponin-homology (CH)" evidence="6">
    <location>
        <begin position="160"/>
        <end position="263"/>
    </location>
</feature>
<dbReference type="Proteomes" id="UP000790347">
    <property type="component" value="Unassembled WGS sequence"/>
</dbReference>
<dbReference type="SMART" id="SM00033">
    <property type="entry name" value="CH"/>
    <property type="match status" value="2"/>
</dbReference>
<reference evidence="7" key="2">
    <citation type="journal article" date="2022" name="Res Sq">
        <title>Comparative Genomics Reveals Insights into the Divergent Evolution of Astigmatic Mites and Household Pest Adaptations.</title>
        <authorList>
            <person name="Xiong Q."/>
            <person name="Wan A.T.-Y."/>
            <person name="Liu X.-Y."/>
            <person name="Fung C.S.-H."/>
            <person name="Xiao X."/>
            <person name="Malainual N."/>
            <person name="Hou J."/>
            <person name="Wang L."/>
            <person name="Wang M."/>
            <person name="Yang K."/>
            <person name="Cui Y."/>
            <person name="Leung E."/>
            <person name="Nong W."/>
            <person name="Shin S.-K."/>
            <person name="Au S."/>
            <person name="Jeong K.Y."/>
            <person name="Chew F.T."/>
            <person name="Hui J."/>
            <person name="Leung T.F."/>
            <person name="Tungtrongchitr A."/>
            <person name="Zhong N."/>
            <person name="Liu Z."/>
            <person name="Tsui S."/>
        </authorList>
    </citation>
    <scope>NUCLEOTIDE SEQUENCE</scope>
    <source>
        <strain evidence="7">Derf</strain>
        <tissue evidence="7">Whole organism</tissue>
    </source>
</reference>